<proteinExistence type="predicted"/>
<dbReference type="Proteomes" id="UP000628017">
    <property type="component" value="Unassembled WGS sequence"/>
</dbReference>
<dbReference type="InterPro" id="IPR036890">
    <property type="entry name" value="HATPase_C_sf"/>
</dbReference>
<dbReference type="GO" id="GO:0005524">
    <property type="term" value="F:ATP binding"/>
    <property type="evidence" value="ECO:0007669"/>
    <property type="project" value="UniProtKB-KW"/>
</dbReference>
<organism evidence="10 11">
    <name type="scientific">Neptunicoccus cionae</name>
    <dbReference type="NCBI Taxonomy" id="2035344"/>
    <lineage>
        <taxon>Bacteria</taxon>
        <taxon>Pseudomonadati</taxon>
        <taxon>Pseudomonadota</taxon>
        <taxon>Alphaproteobacteria</taxon>
        <taxon>Rhodobacterales</taxon>
        <taxon>Paracoccaceae</taxon>
        <taxon>Neptunicoccus</taxon>
    </lineage>
</organism>
<reference evidence="10" key="1">
    <citation type="journal article" date="2014" name="Int. J. Syst. Evol. Microbiol.">
        <title>Complete genome sequence of Corynebacterium casei LMG S-19264T (=DSM 44701T), isolated from a smear-ripened cheese.</title>
        <authorList>
            <consortium name="US DOE Joint Genome Institute (JGI-PGF)"/>
            <person name="Walter F."/>
            <person name="Albersmeier A."/>
            <person name="Kalinowski J."/>
            <person name="Ruckert C."/>
        </authorList>
    </citation>
    <scope>NUCLEOTIDE SEQUENCE</scope>
    <source>
        <strain evidence="10">CGMCC 1.15880</strain>
    </source>
</reference>
<dbReference type="Pfam" id="PF07568">
    <property type="entry name" value="HisKA_2"/>
    <property type="match status" value="1"/>
</dbReference>
<keyword evidence="7" id="KW-0067">ATP-binding</keyword>
<dbReference type="EMBL" id="BMKA01000002">
    <property type="protein sequence ID" value="GGA19322.1"/>
    <property type="molecule type" value="Genomic_DNA"/>
</dbReference>
<keyword evidence="3" id="KW-0597">Phosphoprotein</keyword>
<keyword evidence="8" id="KW-0812">Transmembrane</keyword>
<sequence length="575" mass="63587">MSETIESNPKWYKSLRIRLVLMMSLALLPIGLIALIQTNTVSTKARQNEELALLALTEQAALQERLVIQSAFGAARGLGAMLSDNFNNTEACDRALSKLVASVKGYSFAEVVDLSGGNICVSDDLSKRKFAFPDISAVAEAGKPAVVTKRSLQADGSSAVFVMQPFYSRDTLSGFISITVPHKALTIETDTIASGQFFDIVTLNNKGELLSSQNDWQVAKKALPTGFNMDWLSTFGSRVFLARSSDGVPRMYTAVPVEEGQIFVVGIWSSLGERSERLLRILSTSVFPVLMWIFSLTVALMTIHRLLTRQINSIGQQMLEFARDRTSVTDTIAPDMPNELQTIQDSYLSMADSILREEAKMEDAMRHQSVLTKEVHHRVKNNLQLISSILNMQIRAARHDETKLMLRRIQDRVLSLATIHRDLYQSGTGGQVNVGELVREVIEKTVQIGAEKSMDIEVKLDVDEVMLFPDQAVPMSLLVAEAATNALKYVGAPEGQTPWISVEFKKLDDGKRCCLELKNSTGAEREVESTGLGAKLISAFAIQLDADIEITEDENTYTMLVNFDIAQFEPESADF</sequence>
<keyword evidence="4" id="KW-0808">Transferase</keyword>
<evidence type="ECO:0000256" key="8">
    <source>
        <dbReference type="SAM" id="Phobius"/>
    </source>
</evidence>
<evidence type="ECO:0000256" key="6">
    <source>
        <dbReference type="ARBA" id="ARBA00022777"/>
    </source>
</evidence>
<comment type="catalytic activity">
    <reaction evidence="1">
        <text>ATP + protein L-histidine = ADP + protein N-phospho-L-histidine.</text>
        <dbReference type="EC" id="2.7.13.3"/>
    </reaction>
</comment>
<evidence type="ECO:0000256" key="7">
    <source>
        <dbReference type="ARBA" id="ARBA00022840"/>
    </source>
</evidence>
<dbReference type="InterPro" id="IPR011495">
    <property type="entry name" value="Sig_transdc_His_kin_sub2_dim/P"/>
</dbReference>
<evidence type="ECO:0000256" key="2">
    <source>
        <dbReference type="ARBA" id="ARBA00012438"/>
    </source>
</evidence>
<name>A0A916QXV3_9RHOB</name>
<evidence type="ECO:0000256" key="5">
    <source>
        <dbReference type="ARBA" id="ARBA00022741"/>
    </source>
</evidence>
<accession>A0A916QXV3</accession>
<keyword evidence="6 10" id="KW-0418">Kinase</keyword>
<evidence type="ECO:0000313" key="10">
    <source>
        <dbReference type="EMBL" id="GGA19322.1"/>
    </source>
</evidence>
<dbReference type="AlphaFoldDB" id="A0A916QXV3"/>
<keyword evidence="5" id="KW-0547">Nucleotide-binding</keyword>
<evidence type="ECO:0000313" key="11">
    <source>
        <dbReference type="Proteomes" id="UP000628017"/>
    </source>
</evidence>
<dbReference type="GO" id="GO:0004673">
    <property type="term" value="F:protein histidine kinase activity"/>
    <property type="evidence" value="ECO:0007669"/>
    <property type="project" value="UniProtKB-EC"/>
</dbReference>
<evidence type="ECO:0000256" key="4">
    <source>
        <dbReference type="ARBA" id="ARBA00022679"/>
    </source>
</evidence>
<feature type="domain" description="Signal transduction histidine kinase subgroup 2 dimerisation and phosphoacceptor" evidence="9">
    <location>
        <begin position="374"/>
        <end position="446"/>
    </location>
</feature>
<evidence type="ECO:0000256" key="1">
    <source>
        <dbReference type="ARBA" id="ARBA00000085"/>
    </source>
</evidence>
<dbReference type="PANTHER" id="PTHR41523">
    <property type="entry name" value="TWO-COMPONENT SYSTEM SENSOR PROTEIN"/>
    <property type="match status" value="1"/>
</dbReference>
<evidence type="ECO:0000256" key="3">
    <source>
        <dbReference type="ARBA" id="ARBA00022553"/>
    </source>
</evidence>
<keyword evidence="8" id="KW-0472">Membrane</keyword>
<dbReference type="Gene3D" id="3.30.450.20">
    <property type="entry name" value="PAS domain"/>
    <property type="match status" value="1"/>
</dbReference>
<comment type="caution">
    <text evidence="10">The sequence shown here is derived from an EMBL/GenBank/DDBJ whole genome shotgun (WGS) entry which is preliminary data.</text>
</comment>
<feature type="transmembrane region" description="Helical" evidence="8">
    <location>
        <begin position="15"/>
        <end position="36"/>
    </location>
</feature>
<gene>
    <name evidence="10" type="ORF">GCM10011498_20250</name>
</gene>
<keyword evidence="8" id="KW-1133">Transmembrane helix</keyword>
<dbReference type="PANTHER" id="PTHR41523:SF8">
    <property type="entry name" value="ETHYLENE RESPONSE SENSOR PROTEIN"/>
    <property type="match status" value="1"/>
</dbReference>
<dbReference type="EC" id="2.7.13.3" evidence="2"/>
<keyword evidence="11" id="KW-1185">Reference proteome</keyword>
<dbReference type="Gene3D" id="3.30.565.10">
    <property type="entry name" value="Histidine kinase-like ATPase, C-terminal domain"/>
    <property type="match status" value="1"/>
</dbReference>
<dbReference type="SUPFAM" id="SSF55874">
    <property type="entry name" value="ATPase domain of HSP90 chaperone/DNA topoisomerase II/histidine kinase"/>
    <property type="match status" value="1"/>
</dbReference>
<feature type="transmembrane region" description="Helical" evidence="8">
    <location>
        <begin position="278"/>
        <end position="303"/>
    </location>
</feature>
<reference evidence="10" key="2">
    <citation type="submission" date="2020-09" db="EMBL/GenBank/DDBJ databases">
        <authorList>
            <person name="Sun Q."/>
            <person name="Zhou Y."/>
        </authorList>
    </citation>
    <scope>NUCLEOTIDE SEQUENCE</scope>
    <source>
        <strain evidence="10">CGMCC 1.15880</strain>
    </source>
</reference>
<evidence type="ECO:0000259" key="9">
    <source>
        <dbReference type="Pfam" id="PF07568"/>
    </source>
</evidence>
<protein>
    <recommendedName>
        <fullName evidence="2">histidine kinase</fullName>
        <ecNumber evidence="2">2.7.13.3</ecNumber>
    </recommendedName>
</protein>